<dbReference type="GO" id="GO:0003743">
    <property type="term" value="F:translation initiation factor activity"/>
    <property type="evidence" value="ECO:0007669"/>
    <property type="project" value="UniProtKB-UniRule"/>
</dbReference>
<dbReference type="CDD" id="cd04451">
    <property type="entry name" value="S1_IF1"/>
    <property type="match status" value="1"/>
</dbReference>
<accession>A0AAW1I7R4</accession>
<organism evidence="9 10">
    <name type="scientific">Saponaria officinalis</name>
    <name type="common">Common soapwort</name>
    <name type="synonym">Lychnis saponaria</name>
    <dbReference type="NCBI Taxonomy" id="3572"/>
    <lineage>
        <taxon>Eukaryota</taxon>
        <taxon>Viridiplantae</taxon>
        <taxon>Streptophyta</taxon>
        <taxon>Embryophyta</taxon>
        <taxon>Tracheophyta</taxon>
        <taxon>Spermatophyta</taxon>
        <taxon>Magnoliopsida</taxon>
        <taxon>eudicotyledons</taxon>
        <taxon>Gunneridae</taxon>
        <taxon>Pentapetalae</taxon>
        <taxon>Caryophyllales</taxon>
        <taxon>Caryophyllaceae</taxon>
        <taxon>Caryophylleae</taxon>
        <taxon>Saponaria</taxon>
    </lineage>
</organism>
<evidence type="ECO:0000256" key="1">
    <source>
        <dbReference type="ARBA" id="ARBA00003935"/>
    </source>
</evidence>
<comment type="caution">
    <text evidence="9">The sequence shown here is derived from an EMBL/GenBank/DDBJ whole genome shotgun (WGS) entry which is preliminary data.</text>
</comment>
<evidence type="ECO:0000313" key="10">
    <source>
        <dbReference type="Proteomes" id="UP001443914"/>
    </source>
</evidence>
<dbReference type="InterPro" id="IPR006196">
    <property type="entry name" value="RNA-binding_domain_S1_IF1"/>
</dbReference>
<dbReference type="Gene3D" id="2.40.50.140">
    <property type="entry name" value="Nucleic acid-binding proteins"/>
    <property type="match status" value="1"/>
</dbReference>
<dbReference type="GO" id="GO:0005829">
    <property type="term" value="C:cytosol"/>
    <property type="evidence" value="ECO:0007669"/>
    <property type="project" value="TreeGrafter"/>
</dbReference>
<dbReference type="InterPro" id="IPR004368">
    <property type="entry name" value="TIF_IF1"/>
</dbReference>
<dbReference type="Pfam" id="PF01176">
    <property type="entry name" value="eIF-1a"/>
    <property type="match status" value="1"/>
</dbReference>
<dbReference type="AlphaFoldDB" id="A0AAW1I7R4"/>
<evidence type="ECO:0000256" key="2">
    <source>
        <dbReference type="ARBA" id="ARBA00010939"/>
    </source>
</evidence>
<protein>
    <recommendedName>
        <fullName evidence="6">Translation initiation factor IF-1, chloroplastic</fullName>
    </recommendedName>
</protein>
<evidence type="ECO:0000256" key="6">
    <source>
        <dbReference type="ARBA" id="ARBA00068272"/>
    </source>
</evidence>
<dbReference type="InterPro" id="IPR003029">
    <property type="entry name" value="S1_domain"/>
</dbReference>
<dbReference type="PANTHER" id="PTHR33370:SF1">
    <property type="entry name" value="TRANSLATION INITIATION FACTOR IF-1, CHLOROPLASTIC"/>
    <property type="match status" value="1"/>
</dbReference>
<dbReference type="InterPro" id="IPR012340">
    <property type="entry name" value="NA-bd_OB-fold"/>
</dbReference>
<comment type="function">
    <text evidence="1">One of the essential components for the initiation of protein synthesis. Stabilizes the binding of IF-2 and IF-3 on the 30S subunit to which N-formylmethionyl-tRNA(fMet) subsequently binds. Helps modulate mRNA selection, yielding the 30S pre-initiation complex (PIC). Upon addition of the 50S ribosomal subunit IF-1, IF-2 and IF-3 are released leaving the mature 70S translation initiation complex.</text>
</comment>
<dbReference type="PROSITE" id="PS50832">
    <property type="entry name" value="S1_IF1_TYPE"/>
    <property type="match status" value="1"/>
</dbReference>
<evidence type="ECO:0000256" key="3">
    <source>
        <dbReference type="ARBA" id="ARBA00011599"/>
    </source>
</evidence>
<keyword evidence="4 7" id="KW-0396">Initiation factor</keyword>
<comment type="subunit">
    <text evidence="3">Component of the 30S ribosomal translation pre-initiation complex which assembles on the 30S ribosome in the order IF-2 and IF-3, IF-1 and N-formylmethionyl-tRNA(fMet); mRNA recruitment can occur at any time during PIC assembly.</text>
</comment>
<dbReference type="PANTHER" id="PTHR33370">
    <property type="entry name" value="TRANSLATION INITIATION FACTOR IF-1, CHLOROPLASTIC"/>
    <property type="match status" value="1"/>
</dbReference>
<evidence type="ECO:0000256" key="5">
    <source>
        <dbReference type="ARBA" id="ARBA00022917"/>
    </source>
</evidence>
<dbReference type="GO" id="GO:0043022">
    <property type="term" value="F:ribosome binding"/>
    <property type="evidence" value="ECO:0007669"/>
    <property type="project" value="TreeGrafter"/>
</dbReference>
<dbReference type="SUPFAM" id="SSF50249">
    <property type="entry name" value="Nucleic acid-binding proteins"/>
    <property type="match status" value="1"/>
</dbReference>
<feature type="domain" description="S1-like" evidence="8">
    <location>
        <begin position="57"/>
        <end position="132"/>
    </location>
</feature>
<dbReference type="FunFam" id="2.40.50.140:FF:000002">
    <property type="entry name" value="Translation initiation factor IF-1"/>
    <property type="match status" value="1"/>
</dbReference>
<evidence type="ECO:0000259" key="8">
    <source>
        <dbReference type="PROSITE" id="PS50832"/>
    </source>
</evidence>
<proteinExistence type="inferred from homology"/>
<comment type="similarity">
    <text evidence="2">Belongs to the IF-1 family.</text>
</comment>
<dbReference type="EMBL" id="JBDFQZ010000010">
    <property type="protein sequence ID" value="KAK9684803.1"/>
    <property type="molecule type" value="Genomic_DNA"/>
</dbReference>
<keyword evidence="5 7" id="KW-0648">Protein biosynthesis</keyword>
<dbReference type="GO" id="GO:0003723">
    <property type="term" value="F:RNA binding"/>
    <property type="evidence" value="ECO:0007669"/>
    <property type="project" value="InterPro"/>
</dbReference>
<gene>
    <name evidence="9" type="ORF">RND81_10G233700</name>
</gene>
<sequence length="133" mass="15117">MATIMSINSLQSHNLLHFQSIKANPLSSPQFPTNFTHNHFTNRETLILKPIFNSPSNNSSINKEQKWVHEGTISESLPNGMFWVNCDNGDVILGYVSGKMRRGSIRILPGDRVKVEVSRYDSTRGRIIYRTRG</sequence>
<dbReference type="NCBIfam" id="TIGR00008">
    <property type="entry name" value="infA"/>
    <property type="match status" value="1"/>
</dbReference>
<dbReference type="SMART" id="SM00316">
    <property type="entry name" value="S1"/>
    <property type="match status" value="1"/>
</dbReference>
<dbReference type="Proteomes" id="UP001443914">
    <property type="component" value="Unassembled WGS sequence"/>
</dbReference>
<evidence type="ECO:0000256" key="4">
    <source>
        <dbReference type="ARBA" id="ARBA00022540"/>
    </source>
</evidence>
<reference evidence="9" key="1">
    <citation type="submission" date="2024-03" db="EMBL/GenBank/DDBJ databases">
        <title>WGS assembly of Saponaria officinalis var. Norfolk2.</title>
        <authorList>
            <person name="Jenkins J."/>
            <person name="Shu S."/>
            <person name="Grimwood J."/>
            <person name="Barry K."/>
            <person name="Goodstein D."/>
            <person name="Schmutz J."/>
            <person name="Leebens-Mack J."/>
            <person name="Osbourn A."/>
        </authorList>
    </citation>
    <scope>NUCLEOTIDE SEQUENCE [LARGE SCALE GENOMIC DNA]</scope>
    <source>
        <strain evidence="9">JIC</strain>
    </source>
</reference>
<evidence type="ECO:0000313" key="9">
    <source>
        <dbReference type="EMBL" id="KAK9684803.1"/>
    </source>
</evidence>
<dbReference type="HAMAP" id="MF_00075">
    <property type="entry name" value="IF_1"/>
    <property type="match status" value="1"/>
</dbReference>
<name>A0AAW1I7R4_SAPOF</name>
<evidence type="ECO:0000256" key="7">
    <source>
        <dbReference type="PROSITE-ProRule" id="PRU00181"/>
    </source>
</evidence>
<keyword evidence="10" id="KW-1185">Reference proteome</keyword>